<proteinExistence type="predicted"/>
<accession>A0ABZ0U1E9</accession>
<keyword evidence="2" id="KW-1185">Reference proteome</keyword>
<evidence type="ECO:0000313" key="2">
    <source>
        <dbReference type="Proteomes" id="UP001322744"/>
    </source>
</evidence>
<protein>
    <submittedName>
        <fullName evidence="1">Abi family protein</fullName>
    </submittedName>
</protein>
<sequence length="248" mass="29761">MSIEDLKPALTVEEQIKLLNSKGLVIKDEEFAKKVLSKISYYRLSGYWDSFLQKSDAFERFSEGISFEDIYHIYKFNQKLRYIIFEPIEEIEITFRTKVVNYFACTYGPLKYKELKYFENEQYHAEFLNEIEKAVKEQENKEKFVQHYLKRYNGEFPIWVIAEILSFGNMSKFYSNLKKDDRDKIFKEWIGFPSEYLKSWLKSLVLVRIYVLITGDYTEELSPFHQNLAKDKGYMLQTITRCLQFALL</sequence>
<name>A0ABZ0U1E9_9FIRM</name>
<gene>
    <name evidence="1" type="ORF">SOJ16_000717</name>
</gene>
<reference evidence="1 2" key="1">
    <citation type="submission" date="2023-12" db="EMBL/GenBank/DDBJ databases">
        <authorList>
            <person name="Manesh M.J.H."/>
            <person name="Bing R.G."/>
            <person name="Willard D.J."/>
            <person name="Kelly R.M."/>
        </authorList>
    </citation>
    <scope>NUCLEOTIDE SEQUENCE [LARGE SCALE GENOMIC DNA]</scope>
    <source>
        <strain evidence="1 2">DSM 8977</strain>
    </source>
</reference>
<evidence type="ECO:0000313" key="1">
    <source>
        <dbReference type="EMBL" id="WPX09505.1"/>
    </source>
</evidence>
<dbReference type="Pfam" id="PF07751">
    <property type="entry name" value="Abi_2"/>
    <property type="match status" value="1"/>
</dbReference>
<dbReference type="EMBL" id="CP139957">
    <property type="protein sequence ID" value="WPX09505.1"/>
    <property type="molecule type" value="Genomic_DNA"/>
</dbReference>
<dbReference type="Proteomes" id="UP001322744">
    <property type="component" value="Chromosome"/>
</dbReference>
<organism evidence="1 2">
    <name type="scientific">Anaerocellum danielii</name>
    <dbReference type="NCBI Taxonomy" id="1387557"/>
    <lineage>
        <taxon>Bacteria</taxon>
        <taxon>Bacillati</taxon>
        <taxon>Bacillota</taxon>
        <taxon>Bacillota incertae sedis</taxon>
        <taxon>Caldicellulosiruptorales</taxon>
        <taxon>Caldicellulosiruptoraceae</taxon>
        <taxon>Anaerocellum</taxon>
    </lineage>
</organism>
<dbReference type="RefSeq" id="WP_052661793.1">
    <property type="nucleotide sequence ID" value="NZ_CP139957.1"/>
</dbReference>
<dbReference type="InterPro" id="IPR011664">
    <property type="entry name" value="Abi_system_AbiD/AbiF-like"/>
</dbReference>